<dbReference type="Proteomes" id="UP000018747">
    <property type="component" value="Unassembled WGS sequence"/>
</dbReference>
<dbReference type="Gene3D" id="3.40.430.10">
    <property type="entry name" value="Dihydrofolate Reductase, subunit A"/>
    <property type="match status" value="1"/>
</dbReference>
<dbReference type="Pfam" id="PF01872">
    <property type="entry name" value="RibD_C"/>
    <property type="match status" value="1"/>
</dbReference>
<keyword evidence="3" id="KW-1185">Reference proteome</keyword>
<evidence type="ECO:0000313" key="2">
    <source>
        <dbReference type="EMBL" id="EQA64341.1"/>
    </source>
</evidence>
<dbReference type="GO" id="GO:0008703">
    <property type="term" value="F:5-amino-6-(5-phosphoribosylamino)uracil reductase activity"/>
    <property type="evidence" value="ECO:0007669"/>
    <property type="project" value="InterPro"/>
</dbReference>
<dbReference type="InterPro" id="IPR002734">
    <property type="entry name" value="RibDG_C"/>
</dbReference>
<sequence>MLLNPRLAFRTFALSFRLARRSLLKSCANSSARKRLETQCRRDYFVRRHARRCIRLSKVDELVLELFSEHHISRSMRKIVFAINITTDGFCSHTDMIADEELHKYFTDLLRTASLILYGRITYQLMVPFWPEVAKDQSMSEVGNEFARVFNSLDKVLFSTTLKQVEETNTRLVRGNIVEEVLALKQQPGKDIFAGSLSIASQLSERDLIDEYRFVVHPVVAGKGPRLFDTVRPQESLRLDFLGSETFQSGVVALHYRKHT</sequence>
<gene>
    <name evidence="2" type="ORF">LEP1GSC062_0439</name>
</gene>
<dbReference type="PANTHER" id="PTHR38011:SF11">
    <property type="entry name" value="2,5-DIAMINO-6-RIBOSYLAMINO-4(3H)-PYRIMIDINONE 5'-PHOSPHATE REDUCTASE"/>
    <property type="match status" value="1"/>
</dbReference>
<dbReference type="STRING" id="100053.GCA_002009845_01786"/>
<reference evidence="2" key="1">
    <citation type="submission" date="2013-05" db="EMBL/GenBank/DDBJ databases">
        <authorList>
            <person name="Harkins D.M."/>
            <person name="Durkin A.S."/>
            <person name="Brinkac L.M."/>
            <person name="Haft D.H."/>
            <person name="Selengut J.D."/>
            <person name="Sanka R."/>
            <person name="DePew J."/>
            <person name="Purushe J."/>
            <person name="Hartskeerl R.A."/>
            <person name="Ahmed A."/>
            <person name="van der Linden H."/>
            <person name="Goris M.G.A."/>
            <person name="Vinetz J.M."/>
            <person name="Sutton G.G."/>
            <person name="Nierman W.C."/>
            <person name="Fouts D.E."/>
        </authorList>
    </citation>
    <scope>NUCLEOTIDE SEQUENCE [LARGE SCALE GENOMIC DNA]</scope>
    <source>
        <strain evidence="2">L 60</strain>
    </source>
</reference>
<organism evidence="2 3">
    <name type="scientific">Leptospira alexanderi serovar Manhao 3 str. L 60</name>
    <dbReference type="NCBI Taxonomy" id="1049759"/>
    <lineage>
        <taxon>Bacteria</taxon>
        <taxon>Pseudomonadati</taxon>
        <taxon>Spirochaetota</taxon>
        <taxon>Spirochaetia</taxon>
        <taxon>Leptospirales</taxon>
        <taxon>Leptospiraceae</taxon>
        <taxon>Leptospira</taxon>
    </lineage>
</organism>
<dbReference type="EMBL" id="AHMT02000005">
    <property type="protein sequence ID" value="EQA64341.1"/>
    <property type="molecule type" value="Genomic_DNA"/>
</dbReference>
<protein>
    <submittedName>
        <fullName evidence="2">Riboflavin biosynthesis protein RibD C-terminal domain protein</fullName>
    </submittedName>
</protein>
<dbReference type="InterPro" id="IPR050765">
    <property type="entry name" value="Riboflavin_Biosynth_HTPR"/>
</dbReference>
<dbReference type="SUPFAM" id="SSF53597">
    <property type="entry name" value="Dihydrofolate reductase-like"/>
    <property type="match status" value="1"/>
</dbReference>
<dbReference type="InterPro" id="IPR024072">
    <property type="entry name" value="DHFR-like_dom_sf"/>
</dbReference>
<accession>V6I361</accession>
<comment type="caution">
    <text evidence="2">The sequence shown here is derived from an EMBL/GenBank/DDBJ whole genome shotgun (WGS) entry which is preliminary data.</text>
</comment>
<name>V6I361_9LEPT</name>
<dbReference type="AlphaFoldDB" id="V6I361"/>
<dbReference type="PANTHER" id="PTHR38011">
    <property type="entry name" value="DIHYDROFOLATE REDUCTASE FAMILY PROTEIN (AFU_ORTHOLOGUE AFUA_8G06820)"/>
    <property type="match status" value="1"/>
</dbReference>
<dbReference type="GO" id="GO:0009231">
    <property type="term" value="P:riboflavin biosynthetic process"/>
    <property type="evidence" value="ECO:0007669"/>
    <property type="project" value="InterPro"/>
</dbReference>
<proteinExistence type="predicted"/>
<evidence type="ECO:0000313" key="3">
    <source>
        <dbReference type="Proteomes" id="UP000018747"/>
    </source>
</evidence>
<evidence type="ECO:0000259" key="1">
    <source>
        <dbReference type="Pfam" id="PF01872"/>
    </source>
</evidence>
<feature type="domain" description="Bacterial bifunctional deaminase-reductase C-terminal" evidence="1">
    <location>
        <begin position="78"/>
        <end position="252"/>
    </location>
</feature>